<accession>A0A6J4LPC9</accession>
<organism evidence="2">
    <name type="scientific">uncultured Nocardioidaceae bacterium</name>
    <dbReference type="NCBI Taxonomy" id="253824"/>
    <lineage>
        <taxon>Bacteria</taxon>
        <taxon>Bacillati</taxon>
        <taxon>Actinomycetota</taxon>
        <taxon>Actinomycetes</taxon>
        <taxon>Propionibacteriales</taxon>
        <taxon>Nocardioidaceae</taxon>
        <taxon>environmental samples</taxon>
    </lineage>
</organism>
<reference evidence="2" key="1">
    <citation type="submission" date="2020-02" db="EMBL/GenBank/DDBJ databases">
        <authorList>
            <person name="Meier V. D."/>
        </authorList>
    </citation>
    <scope>NUCLEOTIDE SEQUENCE</scope>
    <source>
        <strain evidence="2">AVDCRST_MAG34</strain>
    </source>
</reference>
<proteinExistence type="predicted"/>
<gene>
    <name evidence="2" type="ORF">AVDCRST_MAG34-651</name>
</gene>
<name>A0A6J4LPC9_9ACTN</name>
<protein>
    <submittedName>
        <fullName evidence="2">Uncharacterized protein</fullName>
    </submittedName>
</protein>
<feature type="non-terminal residue" evidence="2">
    <location>
        <position position="115"/>
    </location>
</feature>
<feature type="compositionally biased region" description="Basic and acidic residues" evidence="1">
    <location>
        <begin position="77"/>
        <end position="89"/>
    </location>
</feature>
<dbReference type="AlphaFoldDB" id="A0A6J4LPC9"/>
<feature type="region of interest" description="Disordered" evidence="1">
    <location>
        <begin position="19"/>
        <end position="115"/>
    </location>
</feature>
<dbReference type="EMBL" id="CADCUI010000015">
    <property type="protein sequence ID" value="CAA9338323.1"/>
    <property type="molecule type" value="Genomic_DNA"/>
</dbReference>
<evidence type="ECO:0000256" key="1">
    <source>
        <dbReference type="SAM" id="MobiDB-lite"/>
    </source>
</evidence>
<evidence type="ECO:0000313" key="2">
    <source>
        <dbReference type="EMBL" id="CAA9338323.1"/>
    </source>
</evidence>
<sequence>VRVAAVQFARAGDHALPWCRWCRPGPRRPPRGSPGRPRATARLPRGPCGAQRRRPGAVGPRVPLEGRRRLPTGAVGVRREDGGMGDARRGARRAHGVRGPDTGAPPQRGASPRHL</sequence>
<feature type="non-terminal residue" evidence="2">
    <location>
        <position position="1"/>
    </location>
</feature>